<dbReference type="Proteomes" id="UP000016662">
    <property type="component" value="Unassembled WGS sequence"/>
</dbReference>
<dbReference type="HOGENOM" id="CLU_3257376_0_0_9"/>
<organism evidence="1 2">
    <name type="scientific">Ruminococcus callidus ATCC 27760</name>
    <dbReference type="NCBI Taxonomy" id="411473"/>
    <lineage>
        <taxon>Bacteria</taxon>
        <taxon>Bacillati</taxon>
        <taxon>Bacillota</taxon>
        <taxon>Clostridia</taxon>
        <taxon>Eubacteriales</taxon>
        <taxon>Oscillospiraceae</taxon>
        <taxon>Ruminococcus</taxon>
    </lineage>
</organism>
<proteinExistence type="predicted"/>
<sequence length="42" mass="5061">MFIPIIPHHKCTFFKEIDFSFSFLCFAQNPTHNTVHCKQKYN</sequence>
<evidence type="ECO:0000313" key="1">
    <source>
        <dbReference type="EMBL" id="ERJ97000.1"/>
    </source>
</evidence>
<gene>
    <name evidence="1" type="ORF">RUMCAL_00628</name>
</gene>
<comment type="caution">
    <text evidence="1">The sequence shown here is derived from an EMBL/GenBank/DDBJ whole genome shotgun (WGS) entry which is preliminary data.</text>
</comment>
<evidence type="ECO:0000313" key="2">
    <source>
        <dbReference type="Proteomes" id="UP000016662"/>
    </source>
</evidence>
<keyword evidence="2" id="KW-1185">Reference proteome</keyword>
<reference evidence="1 2" key="1">
    <citation type="submission" date="2013-07" db="EMBL/GenBank/DDBJ databases">
        <authorList>
            <person name="Weinstock G."/>
            <person name="Sodergren E."/>
            <person name="Wylie T."/>
            <person name="Fulton L."/>
            <person name="Fulton R."/>
            <person name="Fronick C."/>
            <person name="O'Laughlin M."/>
            <person name="Godfrey J."/>
            <person name="Miner T."/>
            <person name="Herter B."/>
            <person name="Appelbaum E."/>
            <person name="Cordes M."/>
            <person name="Lek S."/>
            <person name="Wollam A."/>
            <person name="Pepin K.H."/>
            <person name="Palsikar V.B."/>
            <person name="Mitreva M."/>
            <person name="Wilson R.K."/>
        </authorList>
    </citation>
    <scope>NUCLEOTIDE SEQUENCE [LARGE SCALE GENOMIC DNA]</scope>
    <source>
        <strain evidence="1 2">ATCC 27760</strain>
    </source>
</reference>
<dbReference type="EMBL" id="AWVF01000075">
    <property type="protein sequence ID" value="ERJ97000.1"/>
    <property type="molecule type" value="Genomic_DNA"/>
</dbReference>
<dbReference type="STRING" id="411473.RUMCAL_00628"/>
<accession>U2KY19</accession>
<name>U2KY19_9FIRM</name>
<dbReference type="AlphaFoldDB" id="U2KY19"/>
<protein>
    <submittedName>
        <fullName evidence="1">Uncharacterized protein</fullName>
    </submittedName>
</protein>